<evidence type="ECO:0000313" key="2">
    <source>
        <dbReference type="EMBL" id="MBB5891338.1"/>
    </source>
</evidence>
<dbReference type="Pfam" id="PF00196">
    <property type="entry name" value="GerE"/>
    <property type="match status" value="1"/>
</dbReference>
<dbReference type="GO" id="GO:0003677">
    <property type="term" value="F:DNA binding"/>
    <property type="evidence" value="ECO:0007669"/>
    <property type="project" value="UniProtKB-KW"/>
</dbReference>
<proteinExistence type="predicted"/>
<gene>
    <name evidence="2" type="ORF">BJ998_002534</name>
</gene>
<dbReference type="EMBL" id="JACHIR010000001">
    <property type="protein sequence ID" value="MBB5891338.1"/>
    <property type="molecule type" value="Genomic_DNA"/>
</dbReference>
<protein>
    <submittedName>
        <fullName evidence="2">DNA-binding CsgD family transcriptional regulator</fullName>
    </submittedName>
</protein>
<feature type="domain" description="HTH luxR-type" evidence="1">
    <location>
        <begin position="8"/>
        <end position="73"/>
    </location>
</feature>
<dbReference type="PROSITE" id="PS50043">
    <property type="entry name" value="HTH_LUXR_2"/>
    <property type="match status" value="1"/>
</dbReference>
<sequence length="79" mass="8584">MGMGIRWRDTEITSLSAVECQVAALAALGHTDQRIADQLAIAVRAVEACLAAVYRKLDVRSSRDLAYKFHLSGGFAPYS</sequence>
<dbReference type="Proteomes" id="UP000585638">
    <property type="component" value="Unassembled WGS sequence"/>
</dbReference>
<dbReference type="Gene3D" id="1.10.10.10">
    <property type="entry name" value="Winged helix-like DNA-binding domain superfamily/Winged helix DNA-binding domain"/>
    <property type="match status" value="1"/>
</dbReference>
<dbReference type="SMART" id="SM00421">
    <property type="entry name" value="HTH_LUXR"/>
    <property type="match status" value="1"/>
</dbReference>
<organism evidence="2 3">
    <name type="scientific">Kutzneria kofuensis</name>
    <dbReference type="NCBI Taxonomy" id="103725"/>
    <lineage>
        <taxon>Bacteria</taxon>
        <taxon>Bacillati</taxon>
        <taxon>Actinomycetota</taxon>
        <taxon>Actinomycetes</taxon>
        <taxon>Pseudonocardiales</taxon>
        <taxon>Pseudonocardiaceae</taxon>
        <taxon>Kutzneria</taxon>
    </lineage>
</organism>
<keyword evidence="3" id="KW-1185">Reference proteome</keyword>
<dbReference type="GO" id="GO:0006355">
    <property type="term" value="P:regulation of DNA-templated transcription"/>
    <property type="evidence" value="ECO:0007669"/>
    <property type="project" value="InterPro"/>
</dbReference>
<reference evidence="2 3" key="1">
    <citation type="submission" date="2020-08" db="EMBL/GenBank/DDBJ databases">
        <title>Sequencing the genomes of 1000 actinobacteria strains.</title>
        <authorList>
            <person name="Klenk H.-P."/>
        </authorList>
    </citation>
    <scope>NUCLEOTIDE SEQUENCE [LARGE SCALE GENOMIC DNA]</scope>
    <source>
        <strain evidence="2 3">DSM 43851</strain>
    </source>
</reference>
<dbReference type="SUPFAM" id="SSF46894">
    <property type="entry name" value="C-terminal effector domain of the bipartite response regulators"/>
    <property type="match status" value="1"/>
</dbReference>
<evidence type="ECO:0000313" key="3">
    <source>
        <dbReference type="Proteomes" id="UP000585638"/>
    </source>
</evidence>
<dbReference type="InterPro" id="IPR016032">
    <property type="entry name" value="Sig_transdc_resp-reg_C-effctor"/>
</dbReference>
<dbReference type="AlphaFoldDB" id="A0A7W9NGR6"/>
<dbReference type="InterPro" id="IPR036388">
    <property type="entry name" value="WH-like_DNA-bd_sf"/>
</dbReference>
<keyword evidence="2" id="KW-0238">DNA-binding</keyword>
<accession>A0A7W9NGR6</accession>
<name>A0A7W9NGR6_9PSEU</name>
<dbReference type="InterPro" id="IPR000792">
    <property type="entry name" value="Tscrpt_reg_LuxR_C"/>
</dbReference>
<evidence type="ECO:0000259" key="1">
    <source>
        <dbReference type="PROSITE" id="PS50043"/>
    </source>
</evidence>
<comment type="caution">
    <text evidence="2">The sequence shown here is derived from an EMBL/GenBank/DDBJ whole genome shotgun (WGS) entry which is preliminary data.</text>
</comment>